<reference evidence="2 3" key="1">
    <citation type="submission" date="2019-03" db="EMBL/GenBank/DDBJ databases">
        <title>Genomic Encyclopedia of Type Strains, Phase IV (KMG-IV): sequencing the most valuable type-strain genomes for metagenomic binning, comparative biology and taxonomic classification.</title>
        <authorList>
            <person name="Goeker M."/>
        </authorList>
    </citation>
    <scope>NUCLEOTIDE SEQUENCE [LARGE SCALE GENOMIC DNA]</scope>
    <source>
        <strain evidence="2 3">DSM 15969</strain>
    </source>
</reference>
<gene>
    <name evidence="2" type="ORF">EV210_101394</name>
</gene>
<comment type="caution">
    <text evidence="2">The sequence shown here is derived from an EMBL/GenBank/DDBJ whole genome shotgun (WGS) entry which is preliminary data.</text>
</comment>
<sequence>MPVALFCMVVFTFILEAGITLHWWAIMEAAFPLVNMPLFVYGSYLIGTIWIFKYTYGRFWTYLATNIILDFILIFFILDWLVQRGVCQFYISYFQVLLITTLLAILIYGYQLWQEGKVVFATAPNLQSAASKPLAKDQEDEP</sequence>
<dbReference type="AlphaFoldDB" id="A0A4V2Q954"/>
<feature type="transmembrane region" description="Helical" evidence="1">
    <location>
        <begin position="33"/>
        <end position="52"/>
    </location>
</feature>
<feature type="transmembrane region" description="Helical" evidence="1">
    <location>
        <begin position="90"/>
        <end position="110"/>
    </location>
</feature>
<feature type="transmembrane region" description="Helical" evidence="1">
    <location>
        <begin position="59"/>
        <end position="78"/>
    </location>
</feature>
<accession>A0A4V2Q954</accession>
<protein>
    <submittedName>
        <fullName evidence="2">Uncharacterized protein</fullName>
    </submittedName>
</protein>
<dbReference type="Proteomes" id="UP000295063">
    <property type="component" value="Unassembled WGS sequence"/>
</dbReference>
<proteinExistence type="predicted"/>
<keyword evidence="3" id="KW-1185">Reference proteome</keyword>
<evidence type="ECO:0000313" key="3">
    <source>
        <dbReference type="Proteomes" id="UP000295063"/>
    </source>
</evidence>
<name>A0A4V2Q954_9FIRM</name>
<organism evidence="2 3">
    <name type="scientific">Anaerospora hongkongensis</name>
    <dbReference type="NCBI Taxonomy" id="244830"/>
    <lineage>
        <taxon>Bacteria</taxon>
        <taxon>Bacillati</taxon>
        <taxon>Bacillota</taxon>
        <taxon>Negativicutes</taxon>
        <taxon>Selenomonadales</taxon>
        <taxon>Sporomusaceae</taxon>
        <taxon>Anaerospora</taxon>
    </lineage>
</organism>
<dbReference type="EMBL" id="SLUI01000001">
    <property type="protein sequence ID" value="TCL40193.1"/>
    <property type="molecule type" value="Genomic_DNA"/>
</dbReference>
<dbReference type="RefSeq" id="WP_243650393.1">
    <property type="nucleotide sequence ID" value="NZ_SLUI01000001.1"/>
</dbReference>
<keyword evidence="1" id="KW-0472">Membrane</keyword>
<evidence type="ECO:0000313" key="2">
    <source>
        <dbReference type="EMBL" id="TCL40193.1"/>
    </source>
</evidence>
<keyword evidence="1" id="KW-0812">Transmembrane</keyword>
<keyword evidence="1" id="KW-1133">Transmembrane helix</keyword>
<evidence type="ECO:0000256" key="1">
    <source>
        <dbReference type="SAM" id="Phobius"/>
    </source>
</evidence>